<keyword evidence="4" id="KW-1185">Reference proteome</keyword>
<feature type="compositionally biased region" description="Basic residues" evidence="1">
    <location>
        <begin position="266"/>
        <end position="279"/>
    </location>
</feature>
<dbReference type="InterPro" id="IPR036305">
    <property type="entry name" value="RGS_sf"/>
</dbReference>
<feature type="compositionally biased region" description="Low complexity" evidence="1">
    <location>
        <begin position="313"/>
        <end position="326"/>
    </location>
</feature>
<feature type="region of interest" description="Disordered" evidence="1">
    <location>
        <begin position="234"/>
        <end position="279"/>
    </location>
</feature>
<reference evidence="3 4" key="1">
    <citation type="submission" date="2024-03" db="EMBL/GenBank/DDBJ databases">
        <authorList>
            <person name="Brejova B."/>
        </authorList>
    </citation>
    <scope>NUCLEOTIDE SEQUENCE [LARGE SCALE GENOMIC DNA]</scope>
    <source>
        <strain evidence="3 4">CBS 14171</strain>
    </source>
</reference>
<protein>
    <recommendedName>
        <fullName evidence="2">RGS domain-containing protein</fullName>
    </recommendedName>
</protein>
<dbReference type="Proteomes" id="UP001497383">
    <property type="component" value="Chromosome 2"/>
</dbReference>
<dbReference type="SUPFAM" id="SSF48097">
    <property type="entry name" value="Regulator of G-protein signaling, RGS"/>
    <property type="match status" value="1"/>
</dbReference>
<evidence type="ECO:0000259" key="2">
    <source>
        <dbReference type="PROSITE" id="PS50132"/>
    </source>
</evidence>
<dbReference type="InterPro" id="IPR016137">
    <property type="entry name" value="RGS"/>
</dbReference>
<dbReference type="InterPro" id="IPR044926">
    <property type="entry name" value="RGS_subdomain_2"/>
</dbReference>
<evidence type="ECO:0000256" key="1">
    <source>
        <dbReference type="SAM" id="MobiDB-lite"/>
    </source>
</evidence>
<name>A0ABP0ZGU2_9ASCO</name>
<dbReference type="CDD" id="cd07440">
    <property type="entry name" value="RGS"/>
    <property type="match status" value="1"/>
</dbReference>
<feature type="region of interest" description="Disordered" evidence="1">
    <location>
        <begin position="307"/>
        <end position="338"/>
    </location>
</feature>
<feature type="compositionally biased region" description="Low complexity" evidence="1">
    <location>
        <begin position="356"/>
        <end position="386"/>
    </location>
</feature>
<evidence type="ECO:0000313" key="4">
    <source>
        <dbReference type="Proteomes" id="UP001497383"/>
    </source>
</evidence>
<feature type="domain" description="RGS" evidence="2">
    <location>
        <begin position="67"/>
        <end position="167"/>
    </location>
</feature>
<organism evidence="3 4">
    <name type="scientific">Lodderomyces beijingensis</name>
    <dbReference type="NCBI Taxonomy" id="1775926"/>
    <lineage>
        <taxon>Eukaryota</taxon>
        <taxon>Fungi</taxon>
        <taxon>Dikarya</taxon>
        <taxon>Ascomycota</taxon>
        <taxon>Saccharomycotina</taxon>
        <taxon>Pichiomycetes</taxon>
        <taxon>Debaryomycetaceae</taxon>
        <taxon>Candida/Lodderomyces clade</taxon>
        <taxon>Lodderomyces</taxon>
    </lineage>
</organism>
<accession>A0ABP0ZGU2</accession>
<feature type="compositionally biased region" description="Polar residues" evidence="1">
    <location>
        <begin position="328"/>
        <end position="338"/>
    </location>
</feature>
<sequence length="419" mass="47307">MTEYLKDGDQVDRQYLEYTRNSTTFCNSAPANINVDDDSSALKDVPSLSDIIDCQCACDGEINLTTFTTYLTSIHCQENLEFIIDVKNYKNQLGQEPSSALSSPVMDLWHHIYSKYLTQDSEDEINLPGSLTLQLHYAQPPSSDILEKCSLYITNEILQNLYHEFVKKLTNNKQGLYRRKSALVPPTIGTCGLSSPSPRNQASSCCSHSSWCCRKQSQLQSELCKTQHDIAAHQQMSKNKKPMAGFRPMTLTPPLSPPPIQELQHQKPHQHQHQHHHNSNLLHKVHKQQHGDHFRYSGYDYYSIPQSEEDKSGSSSCSSNSCFKNTSAEDVSTDQDSINNENDRVEALNDLVMVNSYSSNTSPPTTSRTDSMSTNNTSTSMSRGGSLKSTLMDNSVQYFNNKMKKLKFRRFSQEDTTTS</sequence>
<proteinExistence type="predicted"/>
<dbReference type="RefSeq" id="XP_066828553.1">
    <property type="nucleotide sequence ID" value="XM_066971523.1"/>
</dbReference>
<dbReference type="Pfam" id="PF00615">
    <property type="entry name" value="RGS"/>
    <property type="match status" value="1"/>
</dbReference>
<dbReference type="Gene3D" id="1.10.167.10">
    <property type="entry name" value="Regulator of G-protein Signalling 4, domain 2"/>
    <property type="match status" value="1"/>
</dbReference>
<dbReference type="EMBL" id="OZ022406">
    <property type="protein sequence ID" value="CAK9437237.1"/>
    <property type="molecule type" value="Genomic_DNA"/>
</dbReference>
<feature type="region of interest" description="Disordered" evidence="1">
    <location>
        <begin position="356"/>
        <end position="388"/>
    </location>
</feature>
<evidence type="ECO:0000313" key="3">
    <source>
        <dbReference type="EMBL" id="CAK9437237.1"/>
    </source>
</evidence>
<dbReference type="GeneID" id="92206811"/>
<dbReference type="PROSITE" id="PS50132">
    <property type="entry name" value="RGS"/>
    <property type="match status" value="1"/>
</dbReference>
<gene>
    <name evidence="3" type="ORF">LODBEIA_P16150</name>
</gene>